<evidence type="ECO:0000256" key="4">
    <source>
        <dbReference type="ARBA" id="ARBA00022679"/>
    </source>
</evidence>
<dbReference type="InterPro" id="IPR003356">
    <property type="entry name" value="DNA_methylase_A-5"/>
</dbReference>
<keyword evidence="6" id="KW-0680">Restriction system</keyword>
<evidence type="ECO:0000256" key="7">
    <source>
        <dbReference type="ARBA" id="ARBA00047942"/>
    </source>
</evidence>
<organism evidence="9 10">
    <name type="scientific">Kordia periserrulae</name>
    <dbReference type="NCBI Taxonomy" id="701523"/>
    <lineage>
        <taxon>Bacteria</taxon>
        <taxon>Pseudomonadati</taxon>
        <taxon>Bacteroidota</taxon>
        <taxon>Flavobacteriia</taxon>
        <taxon>Flavobacteriales</taxon>
        <taxon>Flavobacteriaceae</taxon>
        <taxon>Kordia</taxon>
    </lineage>
</organism>
<evidence type="ECO:0000256" key="3">
    <source>
        <dbReference type="ARBA" id="ARBA00022603"/>
    </source>
</evidence>
<evidence type="ECO:0000256" key="1">
    <source>
        <dbReference type="ARBA" id="ARBA00006594"/>
    </source>
</evidence>
<dbReference type="GO" id="GO:0009307">
    <property type="term" value="P:DNA restriction-modification system"/>
    <property type="evidence" value="ECO:0007669"/>
    <property type="project" value="UniProtKB-KW"/>
</dbReference>
<dbReference type="Gene3D" id="3.40.50.150">
    <property type="entry name" value="Vaccinia Virus protein VP39"/>
    <property type="match status" value="1"/>
</dbReference>
<dbReference type="InterPro" id="IPR051537">
    <property type="entry name" value="DNA_Adenine_Mtase"/>
</dbReference>
<evidence type="ECO:0000313" key="10">
    <source>
        <dbReference type="Proteomes" id="UP000244090"/>
    </source>
</evidence>
<proteinExistence type="inferred from homology"/>
<dbReference type="OrthoDB" id="9814572at2"/>
<evidence type="ECO:0000256" key="2">
    <source>
        <dbReference type="ARBA" id="ARBA00011900"/>
    </source>
</evidence>
<evidence type="ECO:0000256" key="5">
    <source>
        <dbReference type="ARBA" id="ARBA00022691"/>
    </source>
</evidence>
<dbReference type="RefSeq" id="WP_108116764.1">
    <property type="nucleotide sequence ID" value="NZ_QBKT01000013.1"/>
</dbReference>
<accession>A0A2T6BR97</accession>
<name>A0A2T6BR97_9FLAO</name>
<sequence>MTNHFNEMSKLLASLGRKHNLSTVFNDFLTLGICSYHRTNIQTRLQEVDTANEKLYLQTLKKYDKNEISIFPKILGELQLQVYKHPYSDILGEYFTEHITRGENGQFFTPTPICELLAKLSVEKQTVTHKSILDPACGSARMLLRFAKDNPKNDFYGADVSNTCAKMSTMNFFLNGLRGEVAWMNTLSMQWYGGWHINTNGIGIIPIEKEDSKIWSNPLSPKSDEPEMGQQLTFF</sequence>
<evidence type="ECO:0000256" key="6">
    <source>
        <dbReference type="ARBA" id="ARBA00022747"/>
    </source>
</evidence>
<comment type="catalytic activity">
    <reaction evidence="7">
        <text>a 2'-deoxyadenosine in DNA + S-adenosyl-L-methionine = an N(6)-methyl-2'-deoxyadenosine in DNA + S-adenosyl-L-homocysteine + H(+)</text>
        <dbReference type="Rhea" id="RHEA:15197"/>
        <dbReference type="Rhea" id="RHEA-COMP:12418"/>
        <dbReference type="Rhea" id="RHEA-COMP:12419"/>
        <dbReference type="ChEBI" id="CHEBI:15378"/>
        <dbReference type="ChEBI" id="CHEBI:57856"/>
        <dbReference type="ChEBI" id="CHEBI:59789"/>
        <dbReference type="ChEBI" id="CHEBI:90615"/>
        <dbReference type="ChEBI" id="CHEBI:90616"/>
        <dbReference type="EC" id="2.1.1.72"/>
    </reaction>
</comment>
<protein>
    <recommendedName>
        <fullName evidence="2">site-specific DNA-methyltransferase (adenine-specific)</fullName>
        <ecNumber evidence="2">2.1.1.72</ecNumber>
    </recommendedName>
</protein>
<dbReference type="GO" id="GO:0009007">
    <property type="term" value="F:site-specific DNA-methyltransferase (adenine-specific) activity"/>
    <property type="evidence" value="ECO:0007669"/>
    <property type="project" value="UniProtKB-EC"/>
</dbReference>
<dbReference type="AlphaFoldDB" id="A0A2T6BR97"/>
<keyword evidence="3 9" id="KW-0489">Methyltransferase</keyword>
<dbReference type="EC" id="2.1.1.72" evidence="2"/>
<gene>
    <name evidence="9" type="ORF">C8N46_11370</name>
</gene>
<dbReference type="GO" id="GO:0008170">
    <property type="term" value="F:N-methyltransferase activity"/>
    <property type="evidence" value="ECO:0007669"/>
    <property type="project" value="InterPro"/>
</dbReference>
<dbReference type="SUPFAM" id="SSF53335">
    <property type="entry name" value="S-adenosyl-L-methionine-dependent methyltransferases"/>
    <property type="match status" value="1"/>
</dbReference>
<dbReference type="GO" id="GO:0003677">
    <property type="term" value="F:DNA binding"/>
    <property type="evidence" value="ECO:0007669"/>
    <property type="project" value="InterPro"/>
</dbReference>
<reference evidence="9 10" key="1">
    <citation type="submission" date="2018-04" db="EMBL/GenBank/DDBJ databases">
        <title>Genomic Encyclopedia of Archaeal and Bacterial Type Strains, Phase II (KMG-II): from individual species to whole genera.</title>
        <authorList>
            <person name="Goeker M."/>
        </authorList>
    </citation>
    <scope>NUCLEOTIDE SEQUENCE [LARGE SCALE GENOMIC DNA]</scope>
    <source>
        <strain evidence="9 10">DSM 25731</strain>
    </source>
</reference>
<comment type="similarity">
    <text evidence="1">Belongs to the N(4)/N(6)-methyltransferase family.</text>
</comment>
<dbReference type="EMBL" id="QBKT01000013">
    <property type="protein sequence ID" value="PTX58579.1"/>
    <property type="molecule type" value="Genomic_DNA"/>
</dbReference>
<keyword evidence="5" id="KW-0949">S-adenosyl-L-methionine</keyword>
<evidence type="ECO:0000259" key="8">
    <source>
        <dbReference type="Pfam" id="PF02384"/>
    </source>
</evidence>
<dbReference type="PANTHER" id="PTHR42933">
    <property type="entry name" value="SLR6095 PROTEIN"/>
    <property type="match status" value="1"/>
</dbReference>
<dbReference type="PRINTS" id="PR00507">
    <property type="entry name" value="N12N6MTFRASE"/>
</dbReference>
<dbReference type="PANTHER" id="PTHR42933:SF1">
    <property type="entry name" value="SITE-SPECIFIC DNA-METHYLTRANSFERASE (ADENINE-SPECIFIC)"/>
    <property type="match status" value="1"/>
</dbReference>
<feature type="domain" description="DNA methylase adenine-specific" evidence="8">
    <location>
        <begin position="94"/>
        <end position="191"/>
    </location>
</feature>
<dbReference type="Pfam" id="PF02384">
    <property type="entry name" value="N6_Mtase"/>
    <property type="match status" value="1"/>
</dbReference>
<dbReference type="InterPro" id="IPR029063">
    <property type="entry name" value="SAM-dependent_MTases_sf"/>
</dbReference>
<comment type="caution">
    <text evidence="9">The sequence shown here is derived from an EMBL/GenBank/DDBJ whole genome shotgun (WGS) entry which is preliminary data.</text>
</comment>
<keyword evidence="4" id="KW-0808">Transferase</keyword>
<evidence type="ECO:0000313" key="9">
    <source>
        <dbReference type="EMBL" id="PTX58579.1"/>
    </source>
</evidence>
<dbReference type="GO" id="GO:0032259">
    <property type="term" value="P:methylation"/>
    <property type="evidence" value="ECO:0007669"/>
    <property type="project" value="UniProtKB-KW"/>
</dbReference>
<keyword evidence="10" id="KW-1185">Reference proteome</keyword>
<dbReference type="Proteomes" id="UP000244090">
    <property type="component" value="Unassembled WGS sequence"/>
</dbReference>